<dbReference type="InterPro" id="IPR019019">
    <property type="entry name" value="H-type_lectin_domain"/>
</dbReference>
<dbReference type="RefSeq" id="XP_018266032.1">
    <property type="nucleotide sequence ID" value="XM_018403378.1"/>
</dbReference>
<name>A0A1A6ADP9_9TREE</name>
<dbReference type="GO" id="GO:0007155">
    <property type="term" value="P:cell adhesion"/>
    <property type="evidence" value="ECO:0007669"/>
    <property type="project" value="InterPro"/>
</dbReference>
<dbReference type="AlphaFoldDB" id="A0A1A6ADP9"/>
<dbReference type="EMBL" id="CP144530">
    <property type="protein sequence ID" value="WWC57469.1"/>
    <property type="molecule type" value="Genomic_DNA"/>
</dbReference>
<feature type="domain" description="H-type lectin" evidence="1">
    <location>
        <begin position="190"/>
        <end position="239"/>
    </location>
</feature>
<evidence type="ECO:0000313" key="4">
    <source>
        <dbReference type="Proteomes" id="UP000078595"/>
    </source>
</evidence>
<dbReference type="Proteomes" id="UP000078595">
    <property type="component" value="Chromosome 1"/>
</dbReference>
<dbReference type="Gene3D" id="2.60.40.2080">
    <property type="match status" value="2"/>
</dbReference>
<dbReference type="EMBL" id="KI894027">
    <property type="protein sequence ID" value="OBR88190.1"/>
    <property type="molecule type" value="Genomic_DNA"/>
</dbReference>
<gene>
    <name evidence="2" type="ORF">I303_00001</name>
    <name evidence="3" type="ORF">I303_100001</name>
</gene>
<evidence type="ECO:0000259" key="1">
    <source>
        <dbReference type="Pfam" id="PF09458"/>
    </source>
</evidence>
<dbReference type="STRING" id="1296121.A0A1A6ADP9"/>
<dbReference type="GO" id="GO:0030246">
    <property type="term" value="F:carbohydrate binding"/>
    <property type="evidence" value="ECO:0007669"/>
    <property type="project" value="InterPro"/>
</dbReference>
<dbReference type="KEGG" id="kdj:28963700"/>
<reference evidence="3" key="2">
    <citation type="submission" date="2013-07" db="EMBL/GenBank/DDBJ databases">
        <authorList>
            <consortium name="The Broad Institute Genome Sequencing Platform"/>
            <person name="Cuomo C."/>
            <person name="Litvintseva A."/>
            <person name="Chen Y."/>
            <person name="Heitman J."/>
            <person name="Sun S."/>
            <person name="Springer D."/>
            <person name="Dromer F."/>
            <person name="Young S.K."/>
            <person name="Zeng Q."/>
            <person name="Gargeya S."/>
            <person name="Fitzgerald M."/>
            <person name="Abouelleil A."/>
            <person name="Alvarado L."/>
            <person name="Berlin A.M."/>
            <person name="Chapman S.B."/>
            <person name="Dewar J."/>
            <person name="Goldberg J."/>
            <person name="Griggs A."/>
            <person name="Gujja S."/>
            <person name="Hansen M."/>
            <person name="Howarth C."/>
            <person name="Imamovic A."/>
            <person name="Larimer J."/>
            <person name="McCowan C."/>
            <person name="Murphy C."/>
            <person name="Pearson M."/>
            <person name="Priest M."/>
            <person name="Roberts A."/>
            <person name="Saif S."/>
            <person name="Shea T."/>
            <person name="Sykes S."/>
            <person name="Wortman J."/>
            <person name="Nusbaum C."/>
            <person name="Birren B."/>
        </authorList>
    </citation>
    <scope>NUCLEOTIDE SEQUENCE</scope>
    <source>
        <strain evidence="3">CBS 10117</strain>
    </source>
</reference>
<keyword evidence="4" id="KW-1185">Reference proteome</keyword>
<dbReference type="SUPFAM" id="SSF141086">
    <property type="entry name" value="Agglutinin HPA-like"/>
    <property type="match status" value="2"/>
</dbReference>
<dbReference type="Pfam" id="PF09458">
    <property type="entry name" value="H_lectin"/>
    <property type="match status" value="1"/>
</dbReference>
<reference evidence="2" key="1">
    <citation type="submission" date="2013-07" db="EMBL/GenBank/DDBJ databases">
        <title>The Genome Sequence of Cryptococcus dejecticola CBS10117.</title>
        <authorList>
            <consortium name="The Broad Institute Genome Sequencing Platform"/>
            <person name="Cuomo C."/>
            <person name="Litvintseva A."/>
            <person name="Chen Y."/>
            <person name="Heitman J."/>
            <person name="Sun S."/>
            <person name="Springer D."/>
            <person name="Dromer F."/>
            <person name="Young S.K."/>
            <person name="Zeng Q."/>
            <person name="Gargeya S."/>
            <person name="Fitzgerald M."/>
            <person name="Abouelleil A."/>
            <person name="Alvarado L."/>
            <person name="Berlin A.M."/>
            <person name="Chapman S.B."/>
            <person name="Dewar J."/>
            <person name="Goldberg J."/>
            <person name="Griggs A."/>
            <person name="Gujja S."/>
            <person name="Hansen M."/>
            <person name="Howarth C."/>
            <person name="Imamovic A."/>
            <person name="Larimer J."/>
            <person name="McCowan C."/>
            <person name="Murphy C."/>
            <person name="Pearson M."/>
            <person name="Priest M."/>
            <person name="Roberts A."/>
            <person name="Saif S."/>
            <person name="Shea T."/>
            <person name="Sykes S."/>
            <person name="Wortman J."/>
            <person name="Nusbaum C."/>
            <person name="Birren B."/>
        </authorList>
    </citation>
    <scope>NUCLEOTIDE SEQUENCE [LARGE SCALE GENOMIC DNA]</scope>
    <source>
        <strain evidence="2">CBS 10117</strain>
    </source>
</reference>
<dbReference type="GeneID" id="28963700"/>
<proteinExistence type="predicted"/>
<reference evidence="3" key="3">
    <citation type="submission" date="2024-02" db="EMBL/GenBank/DDBJ databases">
        <title>Comparative genomics of Cryptococcus and Kwoniella reveals pathogenesis evolution and contrasting modes of karyotype evolution via chromosome fusion or intercentromeric recombination.</title>
        <authorList>
            <person name="Coelho M.A."/>
            <person name="David-Palma M."/>
            <person name="Shea T."/>
            <person name="Bowers K."/>
            <person name="McGinley-Smith S."/>
            <person name="Mohammad A.W."/>
            <person name="Gnirke A."/>
            <person name="Yurkov A.M."/>
            <person name="Nowrousian M."/>
            <person name="Sun S."/>
            <person name="Cuomo C.A."/>
            <person name="Heitman J."/>
        </authorList>
    </citation>
    <scope>NUCLEOTIDE SEQUENCE</scope>
    <source>
        <strain evidence="3">CBS 10117</strain>
    </source>
</reference>
<dbReference type="VEuPathDB" id="FungiDB:I303_00001"/>
<organism evidence="2">
    <name type="scientific">Kwoniella dejecticola CBS 10117</name>
    <dbReference type="NCBI Taxonomy" id="1296121"/>
    <lineage>
        <taxon>Eukaryota</taxon>
        <taxon>Fungi</taxon>
        <taxon>Dikarya</taxon>
        <taxon>Basidiomycota</taxon>
        <taxon>Agaricomycotina</taxon>
        <taxon>Tremellomycetes</taxon>
        <taxon>Tremellales</taxon>
        <taxon>Cryptococcaceae</taxon>
        <taxon>Kwoniella</taxon>
    </lineage>
</organism>
<evidence type="ECO:0000313" key="2">
    <source>
        <dbReference type="EMBL" id="OBR88190.1"/>
    </source>
</evidence>
<sequence length="242" mass="27424">MLIVALCLSQERNADVSVYAWSKPKSQGGDGTCGMTTGGPSRLFKMGATWLEVPRTDPRFRFGTWTRRPDKLDNIRVRFDRPFVEQSVSVVAFFRGFKMVKGNDEHSRPVWRGEVTVKNVDSTGFEMAISSAQGDFNLEVEVDWVAHMTVDPTVKSGYMTIDHSDQPKFPQTTRCNFNNGEMAANPDYIFQAWSKIDVSAERNMRLIHSASEISKSGFTWKTESWDDTLCWSARGAWIALMK</sequence>
<evidence type="ECO:0000313" key="3">
    <source>
        <dbReference type="EMBL" id="WWC57469.1"/>
    </source>
</evidence>
<dbReference type="OrthoDB" id="291007at2759"/>
<accession>A0A1A6ADP9</accession>
<protein>
    <recommendedName>
        <fullName evidence="1">H-type lectin domain-containing protein</fullName>
    </recommendedName>
</protein>
<dbReference type="InterPro" id="IPR037221">
    <property type="entry name" value="H-type_lectin_dom_sf"/>
</dbReference>